<dbReference type="PANTHER" id="PTHR13950">
    <property type="entry name" value="RABCONNECTIN-RELATED"/>
    <property type="match status" value="1"/>
</dbReference>
<dbReference type="OMA" id="HNHESER"/>
<dbReference type="PANTHER" id="PTHR13950:SF9">
    <property type="entry name" value="RABCONNECTIN-3A"/>
    <property type="match status" value="1"/>
</dbReference>
<dbReference type="Proteomes" id="UP000016088">
    <property type="component" value="Unassembled WGS sequence"/>
</dbReference>
<dbReference type="EMBL" id="KE503208">
    <property type="protein sequence ID" value="EPX71040.1"/>
    <property type="molecule type" value="Genomic_DNA"/>
</dbReference>
<gene>
    <name evidence="3" type="ORF">SOCG_01261</name>
</gene>
<dbReference type="GO" id="GO:0043291">
    <property type="term" value="C:RAVE complex"/>
    <property type="evidence" value="ECO:0007669"/>
    <property type="project" value="EnsemblFungi"/>
</dbReference>
<feature type="region of interest" description="Disordered" evidence="1">
    <location>
        <begin position="1160"/>
        <end position="1185"/>
    </location>
</feature>
<dbReference type="VEuPathDB" id="FungiDB:SOCG_01261"/>
<dbReference type="InterPro" id="IPR052208">
    <property type="entry name" value="DmX-like/RAVE_component"/>
</dbReference>
<dbReference type="RefSeq" id="XP_013019670.1">
    <property type="nucleotide sequence ID" value="XM_013164216.1"/>
</dbReference>
<accession>S9QXM6</accession>
<feature type="compositionally biased region" description="Basic and acidic residues" evidence="1">
    <location>
        <begin position="1248"/>
        <end position="1260"/>
    </location>
</feature>
<organism evidence="3 4">
    <name type="scientific">Schizosaccharomyces octosporus (strain yFS286)</name>
    <name type="common">Fission yeast</name>
    <name type="synonym">Octosporomyces octosporus</name>
    <dbReference type="NCBI Taxonomy" id="483514"/>
    <lineage>
        <taxon>Eukaryota</taxon>
        <taxon>Fungi</taxon>
        <taxon>Dikarya</taxon>
        <taxon>Ascomycota</taxon>
        <taxon>Taphrinomycotina</taxon>
        <taxon>Schizosaccharomycetes</taxon>
        <taxon>Schizosaccharomycetales</taxon>
        <taxon>Schizosaccharomycetaceae</taxon>
        <taxon>Schizosaccharomyces</taxon>
    </lineage>
</organism>
<keyword evidence="4" id="KW-1185">Reference proteome</keyword>
<dbReference type="GeneID" id="25030243"/>
<protein>
    <submittedName>
        <fullName evidence="3">RAVE complex subunit Rav1</fullName>
    </submittedName>
</protein>
<feature type="region of interest" description="Disordered" evidence="1">
    <location>
        <begin position="1248"/>
        <end position="1294"/>
    </location>
</feature>
<evidence type="ECO:0000313" key="4">
    <source>
        <dbReference type="Proteomes" id="UP000016088"/>
    </source>
</evidence>
<dbReference type="eggNOG" id="KOG1064">
    <property type="taxonomic scope" value="Eukaryota"/>
</dbReference>
<dbReference type="Pfam" id="PF12234">
    <property type="entry name" value="Rav1p_C"/>
    <property type="match status" value="1"/>
</dbReference>
<reference evidence="3 4" key="1">
    <citation type="journal article" date="2011" name="Science">
        <title>Comparative functional genomics of the fission yeasts.</title>
        <authorList>
            <person name="Rhind N."/>
            <person name="Chen Z."/>
            <person name="Yassour M."/>
            <person name="Thompson D.A."/>
            <person name="Haas B.J."/>
            <person name="Habib N."/>
            <person name="Wapinski I."/>
            <person name="Roy S."/>
            <person name="Lin M.F."/>
            <person name="Heiman D.I."/>
            <person name="Young S.K."/>
            <person name="Furuya K."/>
            <person name="Guo Y."/>
            <person name="Pidoux A."/>
            <person name="Chen H.M."/>
            <person name="Robbertse B."/>
            <person name="Goldberg J.M."/>
            <person name="Aoki K."/>
            <person name="Bayne E.H."/>
            <person name="Berlin A.M."/>
            <person name="Desjardins C.A."/>
            <person name="Dobbs E."/>
            <person name="Dukaj L."/>
            <person name="Fan L."/>
            <person name="FitzGerald M.G."/>
            <person name="French C."/>
            <person name="Gujja S."/>
            <person name="Hansen K."/>
            <person name="Keifenheim D."/>
            <person name="Levin J.Z."/>
            <person name="Mosher R.A."/>
            <person name="Mueller C.A."/>
            <person name="Pfiffner J."/>
            <person name="Priest M."/>
            <person name="Russ C."/>
            <person name="Smialowska A."/>
            <person name="Swoboda P."/>
            <person name="Sykes S.M."/>
            <person name="Vaughn M."/>
            <person name="Vengrova S."/>
            <person name="Yoder R."/>
            <person name="Zeng Q."/>
            <person name="Allshire R."/>
            <person name="Baulcombe D."/>
            <person name="Birren B.W."/>
            <person name="Brown W."/>
            <person name="Ekwall K."/>
            <person name="Kellis M."/>
            <person name="Leatherwood J."/>
            <person name="Levin H."/>
            <person name="Margalit H."/>
            <person name="Martienssen R."/>
            <person name="Nieduszynski C.A."/>
            <person name="Spatafora J.W."/>
            <person name="Friedman N."/>
            <person name="Dalgaard J.Z."/>
            <person name="Baumann P."/>
            <person name="Niki H."/>
            <person name="Regev A."/>
            <person name="Nusbaum C."/>
        </authorList>
    </citation>
    <scope>NUCLEOTIDE SEQUENCE [LARGE SCALE GENOMIC DNA]</scope>
    <source>
        <strain evidence="4">yFS286</strain>
    </source>
</reference>
<dbReference type="GO" id="GO:0044877">
    <property type="term" value="F:protein-containing complex binding"/>
    <property type="evidence" value="ECO:0007669"/>
    <property type="project" value="EnsemblFungi"/>
</dbReference>
<dbReference type="OrthoDB" id="342131at2759"/>
<name>S9QXM6_SCHOY</name>
<dbReference type="SUPFAM" id="SSF82171">
    <property type="entry name" value="DPP6 N-terminal domain-like"/>
    <property type="match status" value="1"/>
</dbReference>
<feature type="domain" description="RAVE complex protein Rav1 C-terminal" evidence="2">
    <location>
        <begin position="575"/>
        <end position="1233"/>
    </location>
</feature>
<evidence type="ECO:0000259" key="2">
    <source>
        <dbReference type="Pfam" id="PF12234"/>
    </source>
</evidence>
<evidence type="ECO:0000256" key="1">
    <source>
        <dbReference type="SAM" id="MobiDB-lite"/>
    </source>
</evidence>
<dbReference type="InterPro" id="IPR022033">
    <property type="entry name" value="Rav1p_C"/>
</dbReference>
<dbReference type="GO" id="GO:0010008">
    <property type="term" value="C:endosome membrane"/>
    <property type="evidence" value="ECO:0007669"/>
    <property type="project" value="EnsemblFungi"/>
</dbReference>
<feature type="compositionally biased region" description="Basic and acidic residues" evidence="1">
    <location>
        <begin position="1174"/>
        <end position="1185"/>
    </location>
</feature>
<dbReference type="HOGENOM" id="CLU_000310_0_1_1"/>
<evidence type="ECO:0000313" key="3">
    <source>
        <dbReference type="EMBL" id="EPX71040.1"/>
    </source>
</evidence>
<dbReference type="GO" id="GO:0007035">
    <property type="term" value="P:vacuolar acidification"/>
    <property type="evidence" value="ECO:0007669"/>
    <property type="project" value="TreeGrafter"/>
</dbReference>
<proteinExistence type="predicted"/>
<sequence length="1294" mass="147665">MPLAFVNPGTPLKGASAKDYVYWNQKRVLSLGTACSVAIIVNNYEHYQTIQLDKSVSAIALNCRGAALAISYTDFVTVYLPDEQWHWKHYITYKVPGDSSVLTLSWGYNLNLLVCTGKKLNILNFSDDQVCVLWSLDSASGIPFVGSSLSSDACYIASVEKGNPLAKVWLRSSPQGSVTSLYDFSYLPHPVPIRFYSWSKPLHPDSSSSLPFFCTVDVQNILRIWQTGSRFGSQLMHLSCFLDLKEYTDEASVPFCFLLERDDFTAALAHAISRYSGDLPDDPVLPKLVGLASSHPQLFFLFSNYKLHVFSFHMDEDYLTTAKLVRSVPVKFPRNALPPDGFLKVYRTMKEDEYDYKFIIHFQDYANEYAFKLSNIYSDEEFVLHTTQMFYGHDVSVKSLVRTSNGHGIASCDSQRVCMLQSYLSVDSQRSLVRRSKLRLEENDFVLPLHAGEYAAVINNSTIKLWHCDNAFAPVLVCSSSEVPTSEIITFFILPVQKNQISVLCALTKGGHAWFYNVLIENHQGTKLEFLDRVGFTPKIYTASAVDVMGWSSTLSQSSIESFEREVFVSISDDGLLQTWMARISGPSNAIITEFSRVRTNIKAANMVKGSTSRKVAVVSENRLRLSIFDTGSSFFTANEEFTNVFNKYGPIIDLDWTSTPNSHSILAIGFQHHVILLSQNRRSYISDAPCWVPIRLYNLGMYTDMVISDSSWLDNGTLVTAAGNNLFFFKSKLPDDISLLFPSALKRTANNIFDLAYQLNGILPVFHPQFLQQLLLKNQEYLVRKILLLFYISLKNDHPMHFLLNMDCLEFYEHDDEKLMSSFYEALTKHANEITVKKDFSDEQPSVSENPLAYVEAFTTDLCLLLKNKKVKTLTRSSQFYLLNVIEAFCKADQLRKSLDLNGRRFCIMLNQYVLNKYQHRSNLLPTRDALWAFYSTNKSVLLDYTVKAHGKTLLWPAVEEYRLPFWLNQQALKNVFEDLCRNHFTNNGDRDPEKVSLYHIALGKVSVLQKLWSLASWSKESRPTVKFLSNDFTQNRWKVAASKNAFALLSKHRYFYAAAFFLLADSPYDAAKVCIRNLHTLSLAVAIVRVYEGDGKECLKRIIEEFVLPSAAFYNDRWLANWGFTMINEKAKSIKSLLVPLRSLIEVDDDLIESFKLDNHEEETQGETENVEENHGKTKNEHTSDDPALILLYDFLRCDVLQRDQMLEYLFVLNSARVYNEMGCDLIALELLRNWKFQFPSSIPDREAKEEATRKEEQSEASPIENKPTTIMGQEIKPAPAEIPEFDESFFF</sequence>